<accession>A0A833WEK6</accession>
<dbReference type="Proteomes" id="UP000704712">
    <property type="component" value="Unassembled WGS sequence"/>
</dbReference>
<evidence type="ECO:0000313" key="1">
    <source>
        <dbReference type="EMBL" id="KAF4030935.1"/>
    </source>
</evidence>
<evidence type="ECO:0000313" key="3">
    <source>
        <dbReference type="Proteomes" id="UP000602510"/>
    </source>
</evidence>
<protein>
    <submittedName>
        <fullName evidence="1">Uncharacterized protein</fullName>
    </submittedName>
</protein>
<reference evidence="1" key="1">
    <citation type="submission" date="2020-04" db="EMBL/GenBank/DDBJ databases">
        <title>Hybrid Assembly of Korean Phytophthora infestans isolates.</title>
        <authorList>
            <person name="Prokchorchik M."/>
            <person name="Lee Y."/>
            <person name="Seo J."/>
            <person name="Cho J.-H."/>
            <person name="Park Y.-E."/>
            <person name="Jang D.-C."/>
            <person name="Im J.-S."/>
            <person name="Choi J.-G."/>
            <person name="Park H.-J."/>
            <person name="Lee G.-B."/>
            <person name="Lee Y.-G."/>
            <person name="Hong S.-Y."/>
            <person name="Cho K."/>
            <person name="Sohn K.H."/>
        </authorList>
    </citation>
    <scope>NUCLEOTIDE SEQUENCE</scope>
    <source>
        <strain evidence="1">KR_1_A1</strain>
        <strain evidence="2">KR_2_A2</strain>
    </source>
</reference>
<comment type="caution">
    <text evidence="1">The sequence shown here is derived from an EMBL/GenBank/DDBJ whole genome shotgun (WGS) entry which is preliminary data.</text>
</comment>
<name>A0A833WEK6_PHYIN</name>
<dbReference type="AlphaFoldDB" id="A0A833WEK6"/>
<dbReference type="Proteomes" id="UP000602510">
    <property type="component" value="Unassembled WGS sequence"/>
</dbReference>
<evidence type="ECO:0000313" key="2">
    <source>
        <dbReference type="EMBL" id="KAF4127048.1"/>
    </source>
</evidence>
<proteinExistence type="predicted"/>
<sequence length="82" mass="9343">METNQRTSLELIPRERQQAVMFKMQADVGAISTVYSASPTAQYSMRGGHSSTFRAKISENERRCAHPRSYLKFYSEANCYGD</sequence>
<dbReference type="EMBL" id="WSZM01000609">
    <property type="protein sequence ID" value="KAF4030935.1"/>
    <property type="molecule type" value="Genomic_DNA"/>
</dbReference>
<organism evidence="1 3">
    <name type="scientific">Phytophthora infestans</name>
    <name type="common">Potato late blight agent</name>
    <name type="synonym">Botrytis infestans</name>
    <dbReference type="NCBI Taxonomy" id="4787"/>
    <lineage>
        <taxon>Eukaryota</taxon>
        <taxon>Sar</taxon>
        <taxon>Stramenopiles</taxon>
        <taxon>Oomycota</taxon>
        <taxon>Peronosporomycetes</taxon>
        <taxon>Peronosporales</taxon>
        <taxon>Peronosporaceae</taxon>
        <taxon>Phytophthora</taxon>
    </lineage>
</organism>
<dbReference type="EMBL" id="JAACNO010003340">
    <property type="protein sequence ID" value="KAF4127048.1"/>
    <property type="molecule type" value="Genomic_DNA"/>
</dbReference>
<keyword evidence="3" id="KW-1185">Reference proteome</keyword>
<gene>
    <name evidence="1" type="ORF">GN244_ATG17243</name>
    <name evidence="2" type="ORF">GN958_ATG23760</name>
</gene>